<gene>
    <name evidence="4" type="ORF">GCM10007063_13680</name>
</gene>
<feature type="coiled-coil region" evidence="1">
    <location>
        <begin position="274"/>
        <end position="308"/>
    </location>
</feature>
<dbReference type="SUPFAM" id="SSF52540">
    <property type="entry name" value="P-loop containing nucleoside triphosphate hydrolases"/>
    <property type="match status" value="2"/>
</dbReference>
<evidence type="ECO:0000259" key="3">
    <source>
        <dbReference type="Pfam" id="PF13514"/>
    </source>
</evidence>
<dbReference type="RefSeq" id="WP_188632347.1">
    <property type="nucleotide sequence ID" value="NZ_BMNQ01000013.1"/>
</dbReference>
<accession>A0A917UXD0</accession>
<feature type="coiled-coil region" evidence="1">
    <location>
        <begin position="729"/>
        <end position="807"/>
    </location>
</feature>
<keyword evidence="1" id="KW-0175">Coiled coil</keyword>
<feature type="domain" description="YhaN AAA" evidence="3">
    <location>
        <begin position="1"/>
        <end position="198"/>
    </location>
</feature>
<dbReference type="Gene3D" id="3.40.50.300">
    <property type="entry name" value="P-loop containing nucleotide triphosphate hydrolases"/>
    <property type="match status" value="2"/>
</dbReference>
<protein>
    <recommendedName>
        <fullName evidence="3">YhaN AAA domain-containing protein</fullName>
    </recommendedName>
</protein>
<reference evidence="4" key="1">
    <citation type="journal article" date="2014" name="Int. J. Syst. Evol. Microbiol.">
        <title>Complete genome sequence of Corynebacterium casei LMG S-19264T (=DSM 44701T), isolated from a smear-ripened cheese.</title>
        <authorList>
            <consortium name="US DOE Joint Genome Institute (JGI-PGF)"/>
            <person name="Walter F."/>
            <person name="Albersmeier A."/>
            <person name="Kalinowski J."/>
            <person name="Ruckert C."/>
        </authorList>
    </citation>
    <scope>NUCLEOTIDE SEQUENCE</scope>
    <source>
        <strain evidence="4">JCM 12580</strain>
    </source>
</reference>
<evidence type="ECO:0000256" key="2">
    <source>
        <dbReference type="SAM" id="Phobius"/>
    </source>
</evidence>
<reference evidence="4" key="2">
    <citation type="submission" date="2020-09" db="EMBL/GenBank/DDBJ databases">
        <authorList>
            <person name="Sun Q."/>
            <person name="Ohkuma M."/>
        </authorList>
    </citation>
    <scope>NUCLEOTIDE SEQUENCE</scope>
    <source>
        <strain evidence="4">JCM 12580</strain>
    </source>
</reference>
<feature type="transmembrane region" description="Helical" evidence="2">
    <location>
        <begin position="490"/>
        <end position="512"/>
    </location>
</feature>
<keyword evidence="5" id="KW-1185">Reference proteome</keyword>
<dbReference type="Proteomes" id="UP000658382">
    <property type="component" value="Unassembled WGS sequence"/>
</dbReference>
<organism evidence="4 5">
    <name type="scientific">Lentibacillus kapialis</name>
    <dbReference type="NCBI Taxonomy" id="340214"/>
    <lineage>
        <taxon>Bacteria</taxon>
        <taxon>Bacillati</taxon>
        <taxon>Bacillota</taxon>
        <taxon>Bacilli</taxon>
        <taxon>Bacillales</taxon>
        <taxon>Bacillaceae</taxon>
        <taxon>Lentibacillus</taxon>
    </lineage>
</organism>
<evidence type="ECO:0000313" key="4">
    <source>
        <dbReference type="EMBL" id="GGJ92325.1"/>
    </source>
</evidence>
<dbReference type="PANTHER" id="PTHR41259:SF1">
    <property type="entry name" value="DOUBLE-STRAND BREAK REPAIR RAD50 ATPASE, PUTATIVE-RELATED"/>
    <property type="match status" value="1"/>
</dbReference>
<feature type="transmembrane region" description="Helical" evidence="2">
    <location>
        <begin position="466"/>
        <end position="484"/>
    </location>
</feature>
<dbReference type="EMBL" id="BMNQ01000013">
    <property type="protein sequence ID" value="GGJ92325.1"/>
    <property type="molecule type" value="Genomic_DNA"/>
</dbReference>
<keyword evidence="2" id="KW-0472">Membrane</keyword>
<evidence type="ECO:0000313" key="5">
    <source>
        <dbReference type="Proteomes" id="UP000658382"/>
    </source>
</evidence>
<comment type="caution">
    <text evidence="4">The sequence shown here is derived from an EMBL/GenBank/DDBJ whole genome shotgun (WGS) entry which is preliminary data.</text>
</comment>
<dbReference type="PANTHER" id="PTHR41259">
    <property type="entry name" value="DOUBLE-STRAND BREAK REPAIR RAD50 ATPASE, PUTATIVE-RELATED"/>
    <property type="match status" value="1"/>
</dbReference>
<dbReference type="InterPro" id="IPR027417">
    <property type="entry name" value="P-loop_NTPase"/>
</dbReference>
<feature type="coiled-coil region" evidence="1">
    <location>
        <begin position="614"/>
        <end position="641"/>
    </location>
</feature>
<feature type="coiled-coil region" evidence="1">
    <location>
        <begin position="335"/>
        <end position="412"/>
    </location>
</feature>
<dbReference type="Pfam" id="PF13514">
    <property type="entry name" value="AAA_27"/>
    <property type="match status" value="1"/>
</dbReference>
<keyword evidence="2" id="KW-0812">Transmembrane</keyword>
<sequence>MRIQQATIYGFGKWIDVAIDFSSSDFLCMYGGNESGKTTIQQFIAFMLFGMPPKKRAYYRPKTSGKMGGRLTMYDPDIGEFVIQRFDEIENGSAICYTTDGNSYDERWLQEQLKGMSQATYQSIFSFSAVDLLGIRKMREDELDDVLLGIGLTGSSKIHTVEKRLDAITGELFKPYGKKPKINQQLASLDQLFTSLSEYRKTEAAYKTRKNEALGLSDEIRQSQAELENLKYAAYRIEKKQQALPIFIKYQHEYEQLAEYPEKIPFPEKGIERLEKLNEQLLPLKSELNVLQDNAETYLKKREAIRQEMPQDSVFQEAEDIMKQKQVYLENEKSLKNCQESVRKMELQINTELKQLNSGITTEDLGTIDLSFHVEKTWQQLKNDQEQLTLTCNHLEEEQQQLIRKRDYLKKQKYALSASLLEESEKNRLAEQISSNRHQEYMEQNSIYQAGELNKVKRQTNSRLKLWLFGSASTALFLIVIALVQGYNLFYGLAGVALTIGIVQWLTGNQYVQNIEDMMSKSPVTSIESSINDRLEAERKISENDDRKRELSSIDDQLRNNEIERLKCEEKQHSLQVRHNRLNEQINFQYEQHPFLRQIDIAFWPDFFHSLKYVLNLNRDKVEKEKQMDILLEENSQFTERVNAFFHDMKWESSNKSMEAKLSSIARLLEDYRNGMTAITQFNNRYDDNAMHRRHMKQKMQPYEQEINNLFHAAGTGTEEAFLQQGKRLEEKEKLLAGITERREQLLQILQKEEYNMILSGGYISENELNAEYERTATDISRLEQEIERKRQRRADLDADLSQMELSESYSDTLHRFTIEKEQLNKMAEEWAVFKAAKEILAETKRHYRDNYLSDVLERTSRYFHVLTGEAYTDIYPPEDSLPFRVLAHDGIRYQVDELSQGTVDQLYVSLRLGISEVMSEKHRLPFIIDDAFVHFDTKRTKRILRLLSDISVNQQIILFTCKQEIRETSANFTLIEPAKTVSVP</sequence>
<evidence type="ECO:0000256" key="1">
    <source>
        <dbReference type="SAM" id="Coils"/>
    </source>
</evidence>
<dbReference type="InterPro" id="IPR038734">
    <property type="entry name" value="YhaN_AAA"/>
</dbReference>
<proteinExistence type="predicted"/>
<name>A0A917UXD0_9BACI</name>
<dbReference type="AlphaFoldDB" id="A0A917UXD0"/>
<keyword evidence="2" id="KW-1133">Transmembrane helix</keyword>